<evidence type="ECO:0000256" key="1">
    <source>
        <dbReference type="ARBA" id="ARBA00022679"/>
    </source>
</evidence>
<organism evidence="7 8">
    <name type="scientific">Actinoplanes lobatus</name>
    <dbReference type="NCBI Taxonomy" id="113568"/>
    <lineage>
        <taxon>Bacteria</taxon>
        <taxon>Bacillati</taxon>
        <taxon>Actinomycetota</taxon>
        <taxon>Actinomycetes</taxon>
        <taxon>Micromonosporales</taxon>
        <taxon>Micromonosporaceae</taxon>
        <taxon>Actinoplanes</taxon>
    </lineage>
</organism>
<dbReference type="InterPro" id="IPR040999">
    <property type="entry name" value="Mak_N_cap"/>
</dbReference>
<proteinExistence type="predicted"/>
<dbReference type="NCBIfam" id="NF047744">
    <property type="entry name" value="CG0192_rel"/>
    <property type="match status" value="1"/>
</dbReference>
<dbReference type="EMBL" id="JACHNC010000001">
    <property type="protein sequence ID" value="MBB4750600.1"/>
    <property type="molecule type" value="Genomic_DNA"/>
</dbReference>
<keyword evidence="1" id="KW-0808">Transferase</keyword>
<reference evidence="7 8" key="1">
    <citation type="submission" date="2020-08" db="EMBL/GenBank/DDBJ databases">
        <title>Sequencing the genomes of 1000 actinobacteria strains.</title>
        <authorList>
            <person name="Klenk H.-P."/>
        </authorList>
    </citation>
    <scope>NUCLEOTIDE SEQUENCE [LARGE SCALE GENOMIC DNA]</scope>
    <source>
        <strain evidence="7 8">DSM 43150</strain>
    </source>
</reference>
<evidence type="ECO:0000256" key="2">
    <source>
        <dbReference type="ARBA" id="ARBA00022741"/>
    </source>
</evidence>
<evidence type="ECO:0000313" key="7">
    <source>
        <dbReference type="EMBL" id="MBB4750600.1"/>
    </source>
</evidence>
<dbReference type="Pfam" id="PF18085">
    <property type="entry name" value="Mak_N_cap"/>
    <property type="match status" value="1"/>
</dbReference>
<comment type="caution">
    <text evidence="7">The sequence shown here is derived from an EMBL/GenBank/DDBJ whole genome shotgun (WGS) entry which is preliminary data.</text>
</comment>
<protein>
    <recommendedName>
        <fullName evidence="5">Maltokinase N-terminal cap domain-containing protein</fullName>
    </recommendedName>
</protein>
<dbReference type="Proteomes" id="UP000590511">
    <property type="component" value="Unassembled WGS sequence"/>
</dbReference>
<dbReference type="EMBL" id="BOMP01000164">
    <property type="protein sequence ID" value="GIE45465.1"/>
    <property type="molecule type" value="Genomic_DNA"/>
</dbReference>
<keyword evidence="4" id="KW-0067">ATP-binding</keyword>
<name>A0A7W7MI37_9ACTN</name>
<dbReference type="AlphaFoldDB" id="A0A7W7MI37"/>
<dbReference type="GO" id="GO:0016301">
    <property type="term" value="F:kinase activity"/>
    <property type="evidence" value="ECO:0007669"/>
    <property type="project" value="UniProtKB-KW"/>
</dbReference>
<feature type="domain" description="Maltokinase N-terminal cap" evidence="5">
    <location>
        <begin position="20"/>
        <end position="100"/>
    </location>
</feature>
<keyword evidence="2" id="KW-0547">Nucleotide-binding</keyword>
<evidence type="ECO:0000256" key="4">
    <source>
        <dbReference type="ARBA" id="ARBA00022840"/>
    </source>
</evidence>
<evidence type="ECO:0000313" key="6">
    <source>
        <dbReference type="EMBL" id="GIE45465.1"/>
    </source>
</evidence>
<keyword evidence="9" id="KW-1185">Reference proteome</keyword>
<keyword evidence="3" id="KW-0418">Kinase</keyword>
<accession>A0A7W7MI37</accession>
<evidence type="ECO:0000256" key="3">
    <source>
        <dbReference type="ARBA" id="ARBA00022777"/>
    </source>
</evidence>
<reference evidence="6 9" key="2">
    <citation type="submission" date="2021-01" db="EMBL/GenBank/DDBJ databases">
        <title>Whole genome shotgun sequence of Actinoplanes lobatus NBRC 12513.</title>
        <authorList>
            <person name="Komaki H."/>
            <person name="Tamura T."/>
        </authorList>
    </citation>
    <scope>NUCLEOTIDE SEQUENCE [LARGE SCALE GENOMIC DNA]</scope>
    <source>
        <strain evidence="6 9">NBRC 12513</strain>
    </source>
</reference>
<evidence type="ECO:0000313" key="9">
    <source>
        <dbReference type="Proteomes" id="UP000631312"/>
    </source>
</evidence>
<dbReference type="RefSeq" id="WP_188122754.1">
    <property type="nucleotide sequence ID" value="NZ_BOMP01000164.1"/>
</dbReference>
<dbReference type="Proteomes" id="UP000631312">
    <property type="component" value="Unassembled WGS sequence"/>
</dbReference>
<evidence type="ECO:0000259" key="5">
    <source>
        <dbReference type="Pfam" id="PF18085"/>
    </source>
</evidence>
<dbReference type="GO" id="GO:0005524">
    <property type="term" value="F:ATP binding"/>
    <property type="evidence" value="ECO:0007669"/>
    <property type="project" value="UniProtKB-KW"/>
</dbReference>
<gene>
    <name evidence="6" type="ORF">Alo02nite_83630</name>
    <name evidence="7" type="ORF">BJ964_004761</name>
</gene>
<evidence type="ECO:0000313" key="8">
    <source>
        <dbReference type="Proteomes" id="UP000590511"/>
    </source>
</evidence>
<sequence length="202" mass="20860">MALLHKATIVPSKLELLARWLPGRSWGGDGAVTRVAAARFDDPAGQVGIETMIIRAGEGALLHVPLTYRGAPLAGAEAFLIGTTEHSVLGTRWVYDAVGDPVYVAQLAETIRAAGREAPEEVESGGVRVAREPDLALRGSGAEPPAFGDVVEVTGDDPVAVRSATHELTVARRLGASLPGATLTGAWDGDGAPAVLAALTTR</sequence>